<feature type="transmembrane region" description="Helical" evidence="5">
    <location>
        <begin position="244"/>
        <end position="260"/>
    </location>
</feature>
<evidence type="ECO:0000256" key="4">
    <source>
        <dbReference type="ARBA" id="ARBA00023136"/>
    </source>
</evidence>
<feature type="transmembrane region" description="Helical" evidence="5">
    <location>
        <begin position="412"/>
        <end position="431"/>
    </location>
</feature>
<dbReference type="Pfam" id="PF04932">
    <property type="entry name" value="Wzy_C"/>
    <property type="match status" value="1"/>
</dbReference>
<protein>
    <submittedName>
        <fullName evidence="7">O-antigen ligase family protein</fullName>
    </submittedName>
</protein>
<dbReference type="Proteomes" id="UP001597169">
    <property type="component" value="Unassembled WGS sequence"/>
</dbReference>
<proteinExistence type="predicted"/>
<gene>
    <name evidence="7" type="ORF">ACFQ3J_23020</name>
</gene>
<evidence type="ECO:0000256" key="2">
    <source>
        <dbReference type="ARBA" id="ARBA00022692"/>
    </source>
</evidence>
<evidence type="ECO:0000256" key="1">
    <source>
        <dbReference type="ARBA" id="ARBA00004141"/>
    </source>
</evidence>
<keyword evidence="2 5" id="KW-0812">Transmembrane</keyword>
<comment type="caution">
    <text evidence="7">The sequence shown here is derived from an EMBL/GenBank/DDBJ whole genome shotgun (WGS) entry which is preliminary data.</text>
</comment>
<feature type="transmembrane region" description="Helical" evidence="5">
    <location>
        <begin position="443"/>
        <end position="469"/>
    </location>
</feature>
<evidence type="ECO:0000313" key="8">
    <source>
        <dbReference type="Proteomes" id="UP001597169"/>
    </source>
</evidence>
<dbReference type="InterPro" id="IPR007016">
    <property type="entry name" value="O-antigen_ligase-rel_domated"/>
</dbReference>
<reference evidence="8" key="1">
    <citation type="journal article" date="2019" name="Int. J. Syst. Evol. Microbiol.">
        <title>The Global Catalogue of Microorganisms (GCM) 10K type strain sequencing project: providing services to taxonomists for standard genome sequencing and annotation.</title>
        <authorList>
            <consortium name="The Broad Institute Genomics Platform"/>
            <consortium name="The Broad Institute Genome Sequencing Center for Infectious Disease"/>
            <person name="Wu L."/>
            <person name="Ma J."/>
        </authorList>
    </citation>
    <scope>NUCLEOTIDE SEQUENCE [LARGE SCALE GENOMIC DNA]</scope>
    <source>
        <strain evidence="8">CCUG 53519</strain>
    </source>
</reference>
<feature type="transmembrane region" description="Helical" evidence="5">
    <location>
        <begin position="144"/>
        <end position="162"/>
    </location>
</feature>
<name>A0ABW3QAI3_9BACL</name>
<evidence type="ECO:0000256" key="3">
    <source>
        <dbReference type="ARBA" id="ARBA00022989"/>
    </source>
</evidence>
<evidence type="ECO:0000313" key="7">
    <source>
        <dbReference type="EMBL" id="MFD1131010.1"/>
    </source>
</evidence>
<keyword evidence="7" id="KW-0436">Ligase</keyword>
<feature type="domain" description="O-antigen ligase-related" evidence="6">
    <location>
        <begin position="306"/>
        <end position="419"/>
    </location>
</feature>
<dbReference type="PANTHER" id="PTHR37422">
    <property type="entry name" value="TEICHURONIC ACID BIOSYNTHESIS PROTEIN TUAE"/>
    <property type="match status" value="1"/>
</dbReference>
<sequence length="476" mass="50948">MQHADQKRTSKVGNGLAIYGIVLIGLLVTATMVYACLNQGLFFPSTWHWISVLFPSVLLVLWLMTVTPASNTATKMYNDTPIILFPLFIGFIYAWHLLFGDPQSINGTRDSLVQFFFVSVFAAGCCILGQSVIGKKWLGAGFQLMGWLMTLSGLLAVCGLLVLPNAVMRTDDPLLSAYGARLAGLVEYPNAYGVLVGMFLLERLASAASASSSFPAGELRKLAGTLLGLFPAATALLISESRGAWLALLLSALALLLLQRQGGRLPLLCVSAAPLLCAALAHHALAGAALAPAPLPGLMLLAGGEIAALGGALLLHTLLARGHRVAAACLALAALTGAAGLVYHTVISRITSGATWFAREAMWRDAAQYGLRSPWLGHGGDAWKHAVYTVQSTPYIGTEVHSGYLDLFLDTGVIGLMLMLLLFAYILHLLLRHSRDSIPVCLIVMLHGAIDFDFSYPLFWMLLVLIAAWKLPVRSL</sequence>
<keyword evidence="4 5" id="KW-0472">Membrane</keyword>
<feature type="transmembrane region" description="Helical" evidence="5">
    <location>
        <begin position="12"/>
        <end position="35"/>
    </location>
</feature>
<organism evidence="7 8">
    <name type="scientific">Paenibacillus provencensis</name>
    <dbReference type="NCBI Taxonomy" id="441151"/>
    <lineage>
        <taxon>Bacteria</taxon>
        <taxon>Bacillati</taxon>
        <taxon>Bacillota</taxon>
        <taxon>Bacilli</taxon>
        <taxon>Bacillales</taxon>
        <taxon>Paenibacillaceae</taxon>
        <taxon>Paenibacillus</taxon>
    </lineage>
</organism>
<feature type="transmembrane region" description="Helical" evidence="5">
    <location>
        <begin position="81"/>
        <end position="99"/>
    </location>
</feature>
<feature type="transmembrane region" description="Helical" evidence="5">
    <location>
        <begin position="47"/>
        <end position="69"/>
    </location>
</feature>
<feature type="transmembrane region" description="Helical" evidence="5">
    <location>
        <begin position="325"/>
        <end position="346"/>
    </location>
</feature>
<feature type="transmembrane region" description="Helical" evidence="5">
    <location>
        <begin position="297"/>
        <end position="318"/>
    </location>
</feature>
<keyword evidence="3 5" id="KW-1133">Transmembrane helix</keyword>
<dbReference type="InterPro" id="IPR051533">
    <property type="entry name" value="WaaL-like"/>
</dbReference>
<feature type="transmembrane region" description="Helical" evidence="5">
    <location>
        <begin position="182"/>
        <end position="201"/>
    </location>
</feature>
<keyword evidence="8" id="KW-1185">Reference proteome</keyword>
<evidence type="ECO:0000259" key="6">
    <source>
        <dbReference type="Pfam" id="PF04932"/>
    </source>
</evidence>
<evidence type="ECO:0000256" key="5">
    <source>
        <dbReference type="SAM" id="Phobius"/>
    </source>
</evidence>
<dbReference type="GO" id="GO:0016874">
    <property type="term" value="F:ligase activity"/>
    <property type="evidence" value="ECO:0007669"/>
    <property type="project" value="UniProtKB-KW"/>
</dbReference>
<feature type="transmembrane region" description="Helical" evidence="5">
    <location>
        <begin position="267"/>
        <end position="291"/>
    </location>
</feature>
<comment type="subcellular location">
    <subcellularLocation>
        <location evidence="1">Membrane</location>
        <topology evidence="1">Multi-pass membrane protein</topology>
    </subcellularLocation>
</comment>
<dbReference type="RefSeq" id="WP_251584512.1">
    <property type="nucleotide sequence ID" value="NZ_JBHTKX010000006.1"/>
</dbReference>
<dbReference type="PANTHER" id="PTHR37422:SF21">
    <property type="entry name" value="EXOQ-LIKE PROTEIN"/>
    <property type="match status" value="1"/>
</dbReference>
<dbReference type="EMBL" id="JBHTKX010000006">
    <property type="protein sequence ID" value="MFD1131010.1"/>
    <property type="molecule type" value="Genomic_DNA"/>
</dbReference>
<accession>A0ABW3QAI3</accession>
<feature type="transmembrane region" description="Helical" evidence="5">
    <location>
        <begin position="111"/>
        <end position="132"/>
    </location>
</feature>